<evidence type="ECO:0000313" key="19">
    <source>
        <dbReference type="EMBL" id="KAK1124513.1"/>
    </source>
</evidence>
<accession>A0AA40FSG8</accession>
<feature type="disulfide bond" evidence="14">
    <location>
        <begin position="1016"/>
        <end position="1028"/>
    </location>
</feature>
<feature type="disulfide bond" evidence="13">
    <location>
        <begin position="238"/>
        <end position="248"/>
    </location>
</feature>
<dbReference type="InterPro" id="IPR002172">
    <property type="entry name" value="LDrepeatLR_classA_rpt"/>
</dbReference>
<dbReference type="SUPFAM" id="SSF63825">
    <property type="entry name" value="YWTD domain"/>
    <property type="match status" value="3"/>
</dbReference>
<keyword evidence="7" id="KW-0677">Repeat</keyword>
<feature type="disulfide bond" evidence="14">
    <location>
        <begin position="33"/>
        <end position="51"/>
    </location>
</feature>
<dbReference type="SMART" id="SM00135">
    <property type="entry name" value="LY"/>
    <property type="match status" value="11"/>
</dbReference>
<feature type="domain" description="EGF-like" evidence="18">
    <location>
        <begin position="234"/>
        <end position="273"/>
    </location>
</feature>
<feature type="disulfide bond" evidence="14">
    <location>
        <begin position="984"/>
        <end position="1002"/>
    </location>
</feature>
<dbReference type="SUPFAM" id="SSF57196">
    <property type="entry name" value="EGF/Laminin"/>
    <property type="match status" value="3"/>
</dbReference>
<evidence type="ECO:0000256" key="13">
    <source>
        <dbReference type="PROSITE-ProRule" id="PRU00076"/>
    </source>
</evidence>
<dbReference type="InterPro" id="IPR023415">
    <property type="entry name" value="LDLR_class-A_CS"/>
</dbReference>
<feature type="disulfide bond" evidence="14">
    <location>
        <begin position="130"/>
        <end position="145"/>
    </location>
</feature>
<dbReference type="Proteomes" id="UP001177670">
    <property type="component" value="Unassembled WGS sequence"/>
</dbReference>
<organism evidence="19 20">
    <name type="scientific">Melipona bicolor</name>
    <dbReference type="NCBI Taxonomy" id="60889"/>
    <lineage>
        <taxon>Eukaryota</taxon>
        <taxon>Metazoa</taxon>
        <taxon>Ecdysozoa</taxon>
        <taxon>Arthropoda</taxon>
        <taxon>Hexapoda</taxon>
        <taxon>Insecta</taxon>
        <taxon>Pterygota</taxon>
        <taxon>Neoptera</taxon>
        <taxon>Endopterygota</taxon>
        <taxon>Hymenoptera</taxon>
        <taxon>Apocrita</taxon>
        <taxon>Aculeata</taxon>
        <taxon>Apoidea</taxon>
        <taxon>Anthophila</taxon>
        <taxon>Apidae</taxon>
        <taxon>Melipona</taxon>
    </lineage>
</organism>
<proteinExistence type="inferred from homology"/>
<evidence type="ECO:0000256" key="1">
    <source>
        <dbReference type="ARBA" id="ARBA00004479"/>
    </source>
</evidence>
<reference evidence="19" key="1">
    <citation type="submission" date="2021-10" db="EMBL/GenBank/DDBJ databases">
        <title>Melipona bicolor Genome sequencing and assembly.</title>
        <authorList>
            <person name="Araujo N.S."/>
            <person name="Arias M.C."/>
        </authorList>
    </citation>
    <scope>NUCLEOTIDE SEQUENCE</scope>
    <source>
        <strain evidence="19">USP_2M_L1-L4_2017</strain>
        <tissue evidence="19">Whole body</tissue>
    </source>
</reference>
<dbReference type="PROSITE" id="PS50026">
    <property type="entry name" value="EGF_3"/>
    <property type="match status" value="1"/>
</dbReference>
<evidence type="ECO:0000256" key="5">
    <source>
        <dbReference type="ARBA" id="ARBA00022692"/>
    </source>
</evidence>
<evidence type="ECO:0000256" key="12">
    <source>
        <dbReference type="ARBA" id="ARBA00023180"/>
    </source>
</evidence>
<dbReference type="InterPro" id="IPR009030">
    <property type="entry name" value="Growth_fac_rcpt_cys_sf"/>
</dbReference>
<dbReference type="PROSITE" id="PS01209">
    <property type="entry name" value="LDLRA_1"/>
    <property type="match status" value="9"/>
</dbReference>
<feature type="disulfide bond" evidence="14">
    <location>
        <begin position="1121"/>
        <end position="1136"/>
    </location>
</feature>
<dbReference type="Gene3D" id="4.10.400.10">
    <property type="entry name" value="Low-density Lipoprotein Receptor"/>
    <property type="match status" value="12"/>
</dbReference>
<keyword evidence="6 17" id="KW-0732">Signal</keyword>
<feature type="disulfide bond" evidence="14">
    <location>
        <begin position="996"/>
        <end position="1011"/>
    </location>
</feature>
<keyword evidence="20" id="KW-1185">Reference proteome</keyword>
<feature type="disulfide bond" evidence="14">
    <location>
        <begin position="164"/>
        <end position="182"/>
    </location>
</feature>
<feature type="disulfide bond" evidence="14">
    <location>
        <begin position="945"/>
        <end position="963"/>
    </location>
</feature>
<dbReference type="SUPFAM" id="SSF57424">
    <property type="entry name" value="LDL receptor-like module"/>
    <property type="match status" value="11"/>
</dbReference>
<keyword evidence="11" id="KW-0675">Receptor</keyword>
<evidence type="ECO:0000256" key="7">
    <source>
        <dbReference type="ARBA" id="ARBA00022737"/>
    </source>
</evidence>
<evidence type="ECO:0000256" key="2">
    <source>
        <dbReference type="ARBA" id="ARBA00009939"/>
    </source>
</evidence>
<evidence type="ECO:0000256" key="8">
    <source>
        <dbReference type="ARBA" id="ARBA00022989"/>
    </source>
</evidence>
<dbReference type="Pfam" id="PF14670">
    <property type="entry name" value="FXa_inhibition"/>
    <property type="match status" value="1"/>
</dbReference>
<dbReference type="Pfam" id="PF00058">
    <property type="entry name" value="Ldl_recept_b"/>
    <property type="match status" value="3"/>
</dbReference>
<dbReference type="PANTHER" id="PTHR22722">
    <property type="entry name" value="LOW-DENSITY LIPOPROTEIN RECEPTOR-RELATED PROTEIN 2-RELATED"/>
    <property type="match status" value="1"/>
</dbReference>
<comment type="subcellular location">
    <subcellularLocation>
        <location evidence="1">Membrane</location>
        <topology evidence="1">Single-pass type I membrane protein</topology>
    </subcellularLocation>
</comment>
<dbReference type="InterPro" id="IPR000033">
    <property type="entry name" value="LDLR_classB_rpt"/>
</dbReference>
<dbReference type="SUPFAM" id="SSF57184">
    <property type="entry name" value="Growth factor receptor domain"/>
    <property type="match status" value="1"/>
</dbReference>
<dbReference type="SMART" id="SM00179">
    <property type="entry name" value="EGF_CA"/>
    <property type="match status" value="4"/>
</dbReference>
<dbReference type="InterPro" id="IPR001881">
    <property type="entry name" value="EGF-like_Ca-bd_dom"/>
</dbReference>
<keyword evidence="4" id="KW-0254">Endocytosis</keyword>
<gene>
    <name evidence="19" type="ORF">K0M31_006865</name>
</gene>
<dbReference type="InterPro" id="IPR036055">
    <property type="entry name" value="LDL_receptor-like_sf"/>
</dbReference>
<dbReference type="InterPro" id="IPR018097">
    <property type="entry name" value="EGF_Ca-bd_CS"/>
</dbReference>
<comment type="similarity">
    <text evidence="2">Belongs to the LDLR family.</text>
</comment>
<keyword evidence="5 16" id="KW-0812">Transmembrane</keyword>
<dbReference type="InterPro" id="IPR026823">
    <property type="entry name" value="cEGF"/>
</dbReference>
<dbReference type="CDD" id="cd00112">
    <property type="entry name" value="LDLa"/>
    <property type="match status" value="11"/>
</dbReference>
<evidence type="ECO:0000256" key="15">
    <source>
        <dbReference type="PROSITE-ProRule" id="PRU00461"/>
    </source>
</evidence>
<dbReference type="CDD" id="cd00054">
    <property type="entry name" value="EGF_CA"/>
    <property type="match status" value="2"/>
</dbReference>
<feature type="disulfide bond" evidence="14">
    <location>
        <begin position="72"/>
        <end position="84"/>
    </location>
</feature>
<evidence type="ECO:0000256" key="14">
    <source>
        <dbReference type="PROSITE-ProRule" id="PRU00124"/>
    </source>
</evidence>
<keyword evidence="9 16" id="KW-0472">Membrane</keyword>
<dbReference type="PROSITE" id="PS50068">
    <property type="entry name" value="LDLRA_2"/>
    <property type="match status" value="12"/>
</dbReference>
<dbReference type="FunFam" id="4.10.400.10:FF:000002">
    <property type="entry name" value="Low-density lipoprotein receptor-related protein 1"/>
    <property type="match status" value="1"/>
</dbReference>
<dbReference type="GO" id="GO:0043235">
    <property type="term" value="C:receptor complex"/>
    <property type="evidence" value="ECO:0007669"/>
    <property type="project" value="TreeGrafter"/>
</dbReference>
<feature type="disulfide bond" evidence="14">
    <location>
        <begin position="45"/>
        <end position="60"/>
    </location>
</feature>
<feature type="disulfide bond" evidence="14">
    <location>
        <begin position="1194"/>
        <end position="1212"/>
    </location>
</feature>
<dbReference type="Pfam" id="PF12662">
    <property type="entry name" value="cEGF"/>
    <property type="match status" value="1"/>
</dbReference>
<evidence type="ECO:0000256" key="17">
    <source>
        <dbReference type="SAM" id="SignalP"/>
    </source>
</evidence>
<evidence type="ECO:0000256" key="3">
    <source>
        <dbReference type="ARBA" id="ARBA00022536"/>
    </source>
</evidence>
<dbReference type="EMBL" id="JAHYIQ010000018">
    <property type="protein sequence ID" value="KAK1124513.1"/>
    <property type="molecule type" value="Genomic_DNA"/>
</dbReference>
<feature type="signal peptide" evidence="17">
    <location>
        <begin position="1"/>
        <end position="16"/>
    </location>
</feature>
<feature type="transmembrane region" description="Helical" evidence="16">
    <location>
        <begin position="1637"/>
        <end position="1657"/>
    </location>
</feature>
<feature type="disulfide bond" evidence="14">
    <location>
        <begin position="1063"/>
        <end position="1081"/>
    </location>
</feature>
<feature type="disulfide bond" evidence="14">
    <location>
        <begin position="1158"/>
        <end position="1173"/>
    </location>
</feature>
<evidence type="ECO:0000256" key="9">
    <source>
        <dbReference type="ARBA" id="ARBA00023136"/>
    </source>
</evidence>
<keyword evidence="12" id="KW-0325">Glycoprotein</keyword>
<feature type="disulfide bond" evidence="14">
    <location>
        <begin position="1139"/>
        <end position="1151"/>
    </location>
</feature>
<dbReference type="GO" id="GO:0016324">
    <property type="term" value="C:apical plasma membrane"/>
    <property type="evidence" value="ECO:0007669"/>
    <property type="project" value="TreeGrafter"/>
</dbReference>
<keyword evidence="10 13" id="KW-1015">Disulfide bond</keyword>
<dbReference type="FunFam" id="2.10.25.10:FF:000009">
    <property type="entry name" value="Low-density lipoprotein receptor isoform 1"/>
    <property type="match status" value="1"/>
</dbReference>
<dbReference type="GO" id="GO:0042562">
    <property type="term" value="F:hormone binding"/>
    <property type="evidence" value="ECO:0007669"/>
    <property type="project" value="TreeGrafter"/>
</dbReference>
<dbReference type="Pfam" id="PF07645">
    <property type="entry name" value="EGF_CA"/>
    <property type="match status" value="1"/>
</dbReference>
<comment type="caution">
    <text evidence="19">The sequence shown here is derived from an EMBL/GenBank/DDBJ whole genome shotgun (WGS) entry which is preliminary data.</text>
</comment>
<dbReference type="InterPro" id="IPR000742">
    <property type="entry name" value="EGF"/>
</dbReference>
<evidence type="ECO:0000256" key="16">
    <source>
        <dbReference type="SAM" id="Phobius"/>
    </source>
</evidence>
<feature type="repeat" description="LDL-receptor class B" evidence="15">
    <location>
        <begin position="317"/>
        <end position="361"/>
    </location>
</feature>
<dbReference type="InterPro" id="IPR051221">
    <property type="entry name" value="LDLR-related"/>
</dbReference>
<dbReference type="Gene3D" id="2.120.10.30">
    <property type="entry name" value="TolB, C-terminal domain"/>
    <property type="match status" value="3"/>
</dbReference>
<feature type="disulfide bond" evidence="14">
    <location>
        <begin position="957"/>
        <end position="972"/>
    </location>
</feature>
<dbReference type="Gene3D" id="2.10.25.10">
    <property type="entry name" value="Laminin"/>
    <property type="match status" value="4"/>
</dbReference>
<feature type="disulfide bond" evidence="14">
    <location>
        <begin position="1023"/>
        <end position="1041"/>
    </location>
</feature>
<evidence type="ECO:0000256" key="4">
    <source>
        <dbReference type="ARBA" id="ARBA00022583"/>
    </source>
</evidence>
<evidence type="ECO:0000256" key="6">
    <source>
        <dbReference type="ARBA" id="ARBA00022729"/>
    </source>
</evidence>
<feature type="repeat" description="LDL-receptor class B" evidence="15">
    <location>
        <begin position="449"/>
        <end position="491"/>
    </location>
</feature>
<dbReference type="PANTHER" id="PTHR22722:SF14">
    <property type="entry name" value="MEGALIN, ISOFORM A"/>
    <property type="match status" value="1"/>
</dbReference>
<dbReference type="SMART" id="SM00192">
    <property type="entry name" value="LDLa"/>
    <property type="match status" value="12"/>
</dbReference>
<dbReference type="FunFam" id="2.120.10.30:FF:000241">
    <property type="entry name" value="Low-density lipoprotein receptor-related protein 6"/>
    <property type="match status" value="1"/>
</dbReference>
<name>A0AA40FSG8_9HYME</name>
<keyword evidence="8 16" id="KW-1133">Transmembrane helix</keyword>
<dbReference type="PRINTS" id="PR00261">
    <property type="entry name" value="LDLRECEPTOR"/>
</dbReference>
<dbReference type="Pfam" id="PF00057">
    <property type="entry name" value="Ldl_recept_a"/>
    <property type="match status" value="10"/>
</dbReference>
<dbReference type="GO" id="GO:0006898">
    <property type="term" value="P:receptor-mediated endocytosis"/>
    <property type="evidence" value="ECO:0007669"/>
    <property type="project" value="TreeGrafter"/>
</dbReference>
<feature type="disulfide bond" evidence="14">
    <location>
        <begin position="977"/>
        <end position="989"/>
    </location>
</feature>
<feature type="disulfide bond" evidence="14">
    <location>
        <begin position="79"/>
        <end position="97"/>
    </location>
</feature>
<evidence type="ECO:0000259" key="18">
    <source>
        <dbReference type="PROSITE" id="PS50026"/>
    </source>
</evidence>
<dbReference type="PROSITE" id="PS01186">
    <property type="entry name" value="EGF_2"/>
    <property type="match status" value="2"/>
</dbReference>
<comment type="caution">
    <text evidence="13">Lacks conserved residue(s) required for the propagation of feature annotation.</text>
</comment>
<feature type="disulfide bond" evidence="14">
    <location>
        <begin position="1075"/>
        <end position="1090"/>
    </location>
</feature>
<dbReference type="InterPro" id="IPR049883">
    <property type="entry name" value="NOTCH1_EGF-like"/>
</dbReference>
<feature type="disulfide bond" evidence="14">
    <location>
        <begin position="1056"/>
        <end position="1068"/>
    </location>
</feature>
<dbReference type="FunFam" id="2.10.25.10:FF:000119">
    <property type="entry name" value="vitamin K-dependent protein S"/>
    <property type="match status" value="1"/>
</dbReference>
<feature type="disulfide bond" evidence="14">
    <location>
        <begin position="118"/>
        <end position="136"/>
    </location>
</feature>
<dbReference type="InterPro" id="IPR000152">
    <property type="entry name" value="EGF-type_Asp/Asn_hydroxyl_site"/>
</dbReference>
<dbReference type="SMART" id="SM00181">
    <property type="entry name" value="EGF"/>
    <property type="match status" value="9"/>
</dbReference>
<evidence type="ECO:0000256" key="11">
    <source>
        <dbReference type="ARBA" id="ARBA00023170"/>
    </source>
</evidence>
<dbReference type="PROSITE" id="PS00010">
    <property type="entry name" value="ASX_HYDROXYL"/>
    <property type="match status" value="2"/>
</dbReference>
<dbReference type="PROSITE" id="PS51120">
    <property type="entry name" value="LDLRB"/>
    <property type="match status" value="4"/>
</dbReference>
<protein>
    <recommendedName>
        <fullName evidence="18">EGF-like domain-containing protein</fullName>
    </recommendedName>
</protein>
<feature type="repeat" description="LDL-receptor class B" evidence="15">
    <location>
        <begin position="405"/>
        <end position="448"/>
    </location>
</feature>
<sequence length="1746" mass="197286">MCRKLFVFLVITVVNSRISTTTIRCEPPDYFLCNNGKCISSAFRCDGESECGDESDEVDCKGFQVDFKTIRCAADEFQCSDYSCIPIEKFCDAKSDCFDGSDEHDDCVKNLQCDRFKCKDGHCIRNEWICDGVPDCLDKSDEEKCENSMIPVDKCNNEYDRYLCKNKRCIFLNATCNEKDDCGDNSEENVDACKKADTACKEAQCQHNCRKTPVGAQCSCRSGYKLMNNQTCEDVNECDNYGTCDQKCINNAGSYTCTCQSGYNLDDDKKTCKVEGGEAEMVFSIKSEIHGVYLSSEIYYPITRNLQHAVAVSLDANYIYWSDIENGNEAIIRSSVDGAQREIIVTTGLNNPDDMAVDWVTGNVYFTDSGYMHIGVCSNDGSYCTVIIEEPNDKPRSLALLPSSGIMYWSKWGVNSCILKAGMDGKNNTVLINENLKLPNSLAIDYANNRLYWIDIKLKIIESARLDGTDQRVILQGIAKKPFSLAVFENKLYWSDWISNTIQSCDKFTGKNWKILVDTNSTIYGIHIYHSVLKPKMPNPCNSNPCSQLCLLNSENGYTCACTLDKELNHDNHTCRAVKKKVHLVIATGNTFIDYYHELLGKPKMTTNVILNHITEIAYNPLTGGLLASDQLRDNIFHFDTHTDDLKSLISIENEILGGMDFDYLGNNLYLSDMKHKTIEVHNLDNNEKTIFYFQDEPYDIALVPEEGIMMVVFNADKSYRIDLMNMNGLGPKITIEGNKTPLIGPKVSLCYDRDLKQLFWSDQGTGRIGITTIPGLETYIFRTGLLEPVSLAVLGNYVFWTQYKSDQLYWTKKSNIQQYQKHITLKITPNNLDRIQLVGIHETYVKEHQCRINNGNCSHVCLLSNSHSYLCACPPDMMLNVDNRTCSPQTACNAGEIKCSEHDVCIKFDQKCNGVQDCPNGEDESSICDEYHWSKCKHQDQFQCKNGECISKTKRCNSYYDCADWSDEEGCDKKECDSNEFQCHEGACISKYLVCNGQSDCTDFSDELNCDKHECDADSFTCETGTCIPKTWECDGEVDCADRSDEHETCQRNACPSEMFTCLSGRCIDLILKCNGISECEDNSDEQYCNYVGNNNYVNCSADQYKCFNTELCLPSEVRCNGISDCPKNDDERNCARCQKEEYVCNNQKCIDKNWVCDQINDCGDGSDEKDCDGGNSRMNNVSSISKCKEFKCSNGVCLPFAKVCDGKVDCSDQSDEYGECKIACTKVNPCTNMCHKTPTGPVCGCRNGYQLSNNLKFCEDINECENNVCSQLCHNTDGSYTCSCYEGYVIRSDKTSCKVAGPQMEIITVSGNDIRKLSPNLNSIEVIYEEINFEINGIDVNTKENTIYWSNDVLGMISKINMKTKERKTVTGLGNPEALAVDWITDNVYFNDNDRSSSIQVCNLEQQKCAKVVSIPQKYRAISIAVEPKKGWLFWSQTIWSDYDRPMTEIYRSSTIGTNATAIVHHYLGIVFALTIDYTRSRLYWSNTFHKTIESSNLDGSNRIVVLNTLIYQALSISIYEDSLYWLISTTGTIRKCKLYGDKSCTTIIIGISNIDKHFIISHTIKQPVGKNFCEKYDCSYMCVSGNNGFSCICHDGYPTDSKNICTEHTNTKIKFNSNIASHRNESIRHQQGTLAGIIITVLACFIVASAYFYYQKIKPNFSKKNNLSIHFQNPSFDQRNEINCISGLPPGEHEYVNPVTNIQQNKNENITEKNEKQIMKMFNFDQSDDESKESMNKQDIRLI</sequence>
<feature type="repeat" description="LDL-receptor class B" evidence="15">
    <location>
        <begin position="1483"/>
        <end position="1525"/>
    </location>
</feature>
<keyword evidence="3 13" id="KW-0245">EGF-like domain</keyword>
<feature type="disulfide bond" evidence="14">
    <location>
        <begin position="1146"/>
        <end position="1164"/>
    </location>
</feature>
<dbReference type="GO" id="GO:0005509">
    <property type="term" value="F:calcium ion binding"/>
    <property type="evidence" value="ECO:0007669"/>
    <property type="project" value="InterPro"/>
</dbReference>
<dbReference type="InterPro" id="IPR011042">
    <property type="entry name" value="6-blade_b-propeller_TolB-like"/>
</dbReference>
<dbReference type="PROSITE" id="PS01187">
    <property type="entry name" value="EGF_CA"/>
    <property type="match status" value="2"/>
</dbReference>
<feature type="chain" id="PRO_5041230635" description="EGF-like domain-containing protein" evidence="17">
    <location>
        <begin position="17"/>
        <end position="1746"/>
    </location>
</feature>
<evidence type="ECO:0000256" key="10">
    <source>
        <dbReference type="ARBA" id="ARBA00023157"/>
    </source>
</evidence>
<evidence type="ECO:0000313" key="20">
    <source>
        <dbReference type="Proteomes" id="UP001177670"/>
    </source>
</evidence>